<sequence>MRAPLLRRHRPRSRRAGDGLPAAAAIGAVALAATATLGLGGPASSTEPPRIEVLGNGTFTAPLEYTGTPTGWLCQQNVLRSYNQYRGYWLEGSPAADELAWCTQRVAVLPNSTYTLSADVRGPYVFLGTEGGGPGETVQSWSNDPDWNLLTVTVTTGPDATSLLVRLHGWYGQTPYQVKRVSMVGPGVLPTWCAPRSPGGSPSTLPPSAPPSTRTNTASPGSTANDTVGPYPETPNPTFNTVDPCPDQY</sequence>
<dbReference type="RefSeq" id="WP_344551070.1">
    <property type="nucleotide sequence ID" value="NZ_BAAANS010000007.1"/>
</dbReference>
<comment type="caution">
    <text evidence="2">The sequence shown here is derived from an EMBL/GenBank/DDBJ whole genome shotgun (WGS) entry which is preliminary data.</text>
</comment>
<evidence type="ECO:0000256" key="1">
    <source>
        <dbReference type="SAM" id="MobiDB-lite"/>
    </source>
</evidence>
<dbReference type="Proteomes" id="UP001500897">
    <property type="component" value="Unassembled WGS sequence"/>
</dbReference>
<feature type="compositionally biased region" description="Polar residues" evidence="1">
    <location>
        <begin position="215"/>
        <end position="226"/>
    </location>
</feature>
<feature type="region of interest" description="Disordered" evidence="1">
    <location>
        <begin position="195"/>
        <end position="249"/>
    </location>
</feature>
<gene>
    <name evidence="2" type="ORF">GCM10009759_15050</name>
</gene>
<proteinExistence type="predicted"/>
<dbReference type="EMBL" id="BAAANS010000007">
    <property type="protein sequence ID" value="GAA2090976.1"/>
    <property type="molecule type" value="Genomic_DNA"/>
</dbReference>
<keyword evidence="3" id="KW-1185">Reference proteome</keyword>
<dbReference type="Gene3D" id="2.60.120.260">
    <property type="entry name" value="Galactose-binding domain-like"/>
    <property type="match status" value="1"/>
</dbReference>
<protein>
    <submittedName>
        <fullName evidence="2">Uncharacterized protein</fullName>
    </submittedName>
</protein>
<organism evidence="2 3">
    <name type="scientific">Kitasatospora saccharophila</name>
    <dbReference type="NCBI Taxonomy" id="407973"/>
    <lineage>
        <taxon>Bacteria</taxon>
        <taxon>Bacillati</taxon>
        <taxon>Actinomycetota</taxon>
        <taxon>Actinomycetes</taxon>
        <taxon>Kitasatosporales</taxon>
        <taxon>Streptomycetaceae</taxon>
        <taxon>Kitasatospora</taxon>
    </lineage>
</organism>
<reference evidence="2 3" key="1">
    <citation type="journal article" date="2019" name="Int. J. Syst. Evol. Microbiol.">
        <title>The Global Catalogue of Microorganisms (GCM) 10K type strain sequencing project: providing services to taxonomists for standard genome sequencing and annotation.</title>
        <authorList>
            <consortium name="The Broad Institute Genomics Platform"/>
            <consortium name="The Broad Institute Genome Sequencing Center for Infectious Disease"/>
            <person name="Wu L."/>
            <person name="Ma J."/>
        </authorList>
    </citation>
    <scope>NUCLEOTIDE SEQUENCE [LARGE SCALE GENOMIC DNA]</scope>
    <source>
        <strain evidence="2 3">JCM 14559</strain>
    </source>
</reference>
<evidence type="ECO:0000313" key="2">
    <source>
        <dbReference type="EMBL" id="GAA2090976.1"/>
    </source>
</evidence>
<name>A0ABN2WF19_9ACTN</name>
<accession>A0ABN2WF19</accession>
<evidence type="ECO:0000313" key="3">
    <source>
        <dbReference type="Proteomes" id="UP001500897"/>
    </source>
</evidence>